<evidence type="ECO:0000313" key="2">
    <source>
        <dbReference type="Proteomes" id="UP000784294"/>
    </source>
</evidence>
<keyword evidence="2" id="KW-1185">Reference proteome</keyword>
<accession>A0A448XML1</accession>
<dbReference type="EMBL" id="CAAALY010264526">
    <property type="protein sequence ID" value="VEL40337.1"/>
    <property type="molecule type" value="Genomic_DNA"/>
</dbReference>
<sequence>MLFPFPNSVSSLSPSTCFPLFRLLLLPRRRRSRPPRHRCRRRCCLFALLPHPAGWSAVRLFGWSAGWFGVACVLAALFGWAHEVAGWESSLPLFFARIHPLTHTQTHTLTLTQMCVCAEG</sequence>
<protein>
    <submittedName>
        <fullName evidence="1">Uncharacterized protein</fullName>
    </submittedName>
</protein>
<reference evidence="1" key="1">
    <citation type="submission" date="2018-11" db="EMBL/GenBank/DDBJ databases">
        <authorList>
            <consortium name="Pathogen Informatics"/>
        </authorList>
    </citation>
    <scope>NUCLEOTIDE SEQUENCE</scope>
</reference>
<gene>
    <name evidence="1" type="ORF">PXEA_LOCUS33777</name>
</gene>
<name>A0A448XML1_9PLAT</name>
<organism evidence="1 2">
    <name type="scientific">Protopolystoma xenopodis</name>
    <dbReference type="NCBI Taxonomy" id="117903"/>
    <lineage>
        <taxon>Eukaryota</taxon>
        <taxon>Metazoa</taxon>
        <taxon>Spiralia</taxon>
        <taxon>Lophotrochozoa</taxon>
        <taxon>Platyhelminthes</taxon>
        <taxon>Monogenea</taxon>
        <taxon>Polyopisthocotylea</taxon>
        <taxon>Polystomatidea</taxon>
        <taxon>Polystomatidae</taxon>
        <taxon>Protopolystoma</taxon>
    </lineage>
</organism>
<proteinExistence type="predicted"/>
<dbReference type="Proteomes" id="UP000784294">
    <property type="component" value="Unassembled WGS sequence"/>
</dbReference>
<dbReference type="AlphaFoldDB" id="A0A448XML1"/>
<comment type="caution">
    <text evidence="1">The sequence shown here is derived from an EMBL/GenBank/DDBJ whole genome shotgun (WGS) entry which is preliminary data.</text>
</comment>
<evidence type="ECO:0000313" key="1">
    <source>
        <dbReference type="EMBL" id="VEL40337.1"/>
    </source>
</evidence>